<keyword evidence="3" id="KW-0804">Transcription</keyword>
<evidence type="ECO:0000313" key="5">
    <source>
        <dbReference type="EMBL" id="PNU21495.1"/>
    </source>
</evidence>
<dbReference type="RefSeq" id="WP_103113981.1">
    <property type="nucleotide sequence ID" value="NZ_PPFX01000002.1"/>
</dbReference>
<feature type="domain" description="HTH gntR-type" evidence="4">
    <location>
        <begin position="9"/>
        <end position="78"/>
    </location>
</feature>
<dbReference type="EMBL" id="PPFX01000002">
    <property type="protein sequence ID" value="PNU21495.1"/>
    <property type="molecule type" value="Genomic_DNA"/>
</dbReference>
<dbReference type="AlphaFoldDB" id="A0A2K2HDX1"/>
<evidence type="ECO:0000259" key="4">
    <source>
        <dbReference type="PROSITE" id="PS50949"/>
    </source>
</evidence>
<evidence type="ECO:0000256" key="2">
    <source>
        <dbReference type="ARBA" id="ARBA00023125"/>
    </source>
</evidence>
<organism evidence="5 6">
    <name type="scientific">Geothermobacter hydrogeniphilus</name>
    <dbReference type="NCBI Taxonomy" id="1969733"/>
    <lineage>
        <taxon>Bacteria</taxon>
        <taxon>Pseudomonadati</taxon>
        <taxon>Thermodesulfobacteriota</taxon>
        <taxon>Desulfuromonadia</taxon>
        <taxon>Desulfuromonadales</taxon>
        <taxon>Geothermobacteraceae</taxon>
        <taxon>Geothermobacter</taxon>
    </lineage>
</organism>
<dbReference type="GO" id="GO:0003700">
    <property type="term" value="F:DNA-binding transcription factor activity"/>
    <property type="evidence" value="ECO:0007669"/>
    <property type="project" value="InterPro"/>
</dbReference>
<name>A0A2K2HDX1_9BACT</name>
<keyword evidence="2" id="KW-0238">DNA-binding</keyword>
<evidence type="ECO:0000313" key="6">
    <source>
        <dbReference type="Proteomes" id="UP000236340"/>
    </source>
</evidence>
<keyword evidence="1" id="KW-0805">Transcription regulation</keyword>
<evidence type="ECO:0000256" key="3">
    <source>
        <dbReference type="ARBA" id="ARBA00023163"/>
    </source>
</evidence>
<dbReference type="SUPFAM" id="SSF46785">
    <property type="entry name" value="Winged helix' DNA-binding domain"/>
    <property type="match status" value="1"/>
</dbReference>
<dbReference type="InterPro" id="IPR036388">
    <property type="entry name" value="WH-like_DNA-bd_sf"/>
</dbReference>
<accession>A0A2K2HDX1</accession>
<dbReference type="Pfam" id="PF00392">
    <property type="entry name" value="GntR"/>
    <property type="match status" value="1"/>
</dbReference>
<dbReference type="Proteomes" id="UP000236340">
    <property type="component" value="Unassembled WGS sequence"/>
</dbReference>
<sequence>MKIMTESSLNKILPKQHYLQLRLLDRVLENPGDRFPLGEEAARTYGVNINTARKAFALLAAEGVIERRRKAGSRVLRQPGEEQAATYRRAKDQMFSLLRDLELSGFSALEMIAMAVSALEEIGHRIPRVVYTELDFYELLLGRRELELALGLPVQPRHLEEVERLLQCGALQADLVITTFFCENRLRESCEQQGVPLVPLRITPPLEQLLNFPLLPRDTQITMVVISPQIRHRVDEFYPHIGRDFPGFSVLTLEEARQQPRRLQQSRILLTQKLILEENRDLFRTIPRIISYNRFQDDEGLDYIREILNRTDTTEGDECSP</sequence>
<dbReference type="GO" id="GO:0003677">
    <property type="term" value="F:DNA binding"/>
    <property type="evidence" value="ECO:0007669"/>
    <property type="project" value="UniProtKB-KW"/>
</dbReference>
<dbReference type="SMART" id="SM00345">
    <property type="entry name" value="HTH_GNTR"/>
    <property type="match status" value="1"/>
</dbReference>
<comment type="caution">
    <text evidence="5">The sequence shown here is derived from an EMBL/GenBank/DDBJ whole genome shotgun (WGS) entry which is preliminary data.</text>
</comment>
<gene>
    <name evidence="5" type="ORF">C2E25_01125</name>
</gene>
<dbReference type="Gene3D" id="1.10.10.10">
    <property type="entry name" value="Winged helix-like DNA-binding domain superfamily/Winged helix DNA-binding domain"/>
    <property type="match status" value="1"/>
</dbReference>
<protein>
    <recommendedName>
        <fullName evidence="4">HTH gntR-type domain-containing protein</fullName>
    </recommendedName>
</protein>
<dbReference type="InterPro" id="IPR000524">
    <property type="entry name" value="Tscrpt_reg_HTH_GntR"/>
</dbReference>
<dbReference type="InterPro" id="IPR036390">
    <property type="entry name" value="WH_DNA-bd_sf"/>
</dbReference>
<reference evidence="5 6" key="1">
    <citation type="journal article" date="2018" name="Genome Announc.">
        <title>Genome Sequence of Geothermobacter sp. HR-1 Iron Reducer from the Loihi Seamount.</title>
        <authorList>
            <person name="Smith H."/>
            <person name="Abuyen K."/>
            <person name="Tremblay J."/>
            <person name="Savalia P."/>
            <person name="Perez-Rodriguez I."/>
            <person name="Emerson D."/>
            <person name="Tully B."/>
            <person name="Amend J."/>
        </authorList>
    </citation>
    <scope>NUCLEOTIDE SEQUENCE [LARGE SCALE GENOMIC DNA]</scope>
    <source>
        <strain evidence="5 6">HR-1</strain>
    </source>
</reference>
<dbReference type="OrthoDB" id="9804020at2"/>
<dbReference type="PROSITE" id="PS50949">
    <property type="entry name" value="HTH_GNTR"/>
    <property type="match status" value="1"/>
</dbReference>
<proteinExistence type="predicted"/>
<evidence type="ECO:0000256" key="1">
    <source>
        <dbReference type="ARBA" id="ARBA00023015"/>
    </source>
</evidence>